<dbReference type="GO" id="GO:0004813">
    <property type="term" value="F:alanine-tRNA ligase activity"/>
    <property type="evidence" value="ECO:0007669"/>
    <property type="project" value="UniProtKB-EC"/>
</dbReference>
<evidence type="ECO:0000256" key="2">
    <source>
        <dbReference type="ARBA" id="ARBA00013168"/>
    </source>
</evidence>
<name>A0A938YSM8_9ACTN</name>
<dbReference type="SUPFAM" id="SSF55681">
    <property type="entry name" value="Class II aaRS and biotin synthetases"/>
    <property type="match status" value="1"/>
</dbReference>
<dbReference type="InterPro" id="IPR018165">
    <property type="entry name" value="Ala-tRNA-synth_IIc_core"/>
</dbReference>
<keyword evidence="3" id="KW-0820">tRNA-binding</keyword>
<keyword evidence="8" id="KW-0648">Protein biosynthesis</keyword>
<dbReference type="RefSeq" id="WP_205258504.1">
    <property type="nucleotide sequence ID" value="NZ_BAAAPV010000007.1"/>
</dbReference>
<comment type="similarity">
    <text evidence="1">Belongs to the class-II aminoacyl-tRNA synthetase family.</text>
</comment>
<dbReference type="InterPro" id="IPR045864">
    <property type="entry name" value="aa-tRNA-synth_II/BPL/LPL"/>
</dbReference>
<dbReference type="GO" id="GO:0005737">
    <property type="term" value="C:cytoplasm"/>
    <property type="evidence" value="ECO:0007669"/>
    <property type="project" value="InterPro"/>
</dbReference>
<evidence type="ECO:0000313" key="13">
    <source>
        <dbReference type="Proteomes" id="UP000663801"/>
    </source>
</evidence>
<reference evidence="12" key="1">
    <citation type="submission" date="2021-01" db="EMBL/GenBank/DDBJ databases">
        <title>KCTC 19127 draft genome.</title>
        <authorList>
            <person name="An D."/>
        </authorList>
    </citation>
    <scope>NUCLEOTIDE SEQUENCE</scope>
    <source>
        <strain evidence="12">KCTC 19127</strain>
    </source>
</reference>
<keyword evidence="6" id="KW-0067">ATP-binding</keyword>
<evidence type="ECO:0000259" key="11">
    <source>
        <dbReference type="PROSITE" id="PS50860"/>
    </source>
</evidence>
<evidence type="ECO:0000256" key="5">
    <source>
        <dbReference type="ARBA" id="ARBA00022741"/>
    </source>
</evidence>
<keyword evidence="9" id="KW-0030">Aminoacyl-tRNA synthetase</keyword>
<evidence type="ECO:0000256" key="1">
    <source>
        <dbReference type="ARBA" id="ARBA00008226"/>
    </source>
</evidence>
<feature type="domain" description="Alanyl-transfer RNA synthetases family profile" evidence="11">
    <location>
        <begin position="28"/>
        <end position="492"/>
    </location>
</feature>
<feature type="region of interest" description="Disordered" evidence="10">
    <location>
        <begin position="1"/>
        <end position="25"/>
    </location>
</feature>
<accession>A0A938YSM8</accession>
<evidence type="ECO:0000256" key="7">
    <source>
        <dbReference type="ARBA" id="ARBA00022884"/>
    </source>
</evidence>
<evidence type="ECO:0000256" key="3">
    <source>
        <dbReference type="ARBA" id="ARBA00022555"/>
    </source>
</evidence>
<gene>
    <name evidence="12" type="ORF">JL107_18665</name>
</gene>
<keyword evidence="7" id="KW-0694">RNA-binding</keyword>
<feature type="compositionally biased region" description="Low complexity" evidence="10">
    <location>
        <begin position="8"/>
        <end position="25"/>
    </location>
</feature>
<dbReference type="AlphaFoldDB" id="A0A938YSM8"/>
<dbReference type="InterPro" id="IPR018164">
    <property type="entry name" value="Ala-tRNA-synth_IIc_N"/>
</dbReference>
<keyword evidence="4" id="KW-0436">Ligase</keyword>
<dbReference type="CDD" id="cd00673">
    <property type="entry name" value="AlaRS_core"/>
    <property type="match status" value="1"/>
</dbReference>
<sequence>MSDALDSTDVAEAPAAGAAVAEADAPTATTQEIRRRFLEYKVSRGHVVIPRAPLVLYDDPTTLFTGAGMQPLLPYLLGQEHPAGHRLADSQTCLRVQDIEDVGDNRHTTFFEMLGNWSLGDYFKREQLTSFWTFLTQIVGLDPERIYVTCFSGDPANDIGKDEESAGIWTELFTAGGLSADQVELGTEEEGARLGNQGARIAFYGKKNWWCRGGSAEAMPVGEPGGPDSEVFYLYPEIEHDTAYGEHCHQNCDCGRYIELGNSVFMQYQRTETGFALLPKQNVDFGAGLERIAAAAISSPDVYRISLLWPIVEHLQGLSGLTYEDRTEAMRVIADHLRGATFLAVDGVVPSNKEQGYVMRRLLRRAIRYAFGLGIQENFFPEIVPVIADLYADDYPEVAEHREKVVAVLVKEEKAFRSTLGKGLRKLRGYRRTGLTGADLFVLYDTFGFPVELSTEEATNQGISLSPEWRAEFDEQMDIQRLRSQQGSRMKL</sequence>
<dbReference type="GO" id="GO:0002161">
    <property type="term" value="F:aminoacyl-tRNA deacylase activity"/>
    <property type="evidence" value="ECO:0007669"/>
    <property type="project" value="TreeGrafter"/>
</dbReference>
<dbReference type="Proteomes" id="UP000663801">
    <property type="component" value="Unassembled WGS sequence"/>
</dbReference>
<evidence type="ECO:0000256" key="9">
    <source>
        <dbReference type="ARBA" id="ARBA00023146"/>
    </source>
</evidence>
<comment type="caution">
    <text evidence="12">The sequence shown here is derived from an EMBL/GenBank/DDBJ whole genome shotgun (WGS) entry which is preliminary data.</text>
</comment>
<dbReference type="InterPro" id="IPR018162">
    <property type="entry name" value="Ala-tRNA-ligase_IIc_anticod-bd"/>
</dbReference>
<dbReference type="EMBL" id="JAERWL010000018">
    <property type="protein sequence ID" value="MBM9478478.1"/>
    <property type="molecule type" value="Genomic_DNA"/>
</dbReference>
<dbReference type="PANTHER" id="PTHR11777:SF9">
    <property type="entry name" value="ALANINE--TRNA LIGASE, CYTOPLASMIC"/>
    <property type="match status" value="1"/>
</dbReference>
<evidence type="ECO:0000256" key="6">
    <source>
        <dbReference type="ARBA" id="ARBA00022840"/>
    </source>
</evidence>
<dbReference type="Gene3D" id="3.30.930.10">
    <property type="entry name" value="Bira Bifunctional Protein, Domain 2"/>
    <property type="match status" value="1"/>
</dbReference>
<keyword evidence="13" id="KW-1185">Reference proteome</keyword>
<dbReference type="GO" id="GO:0005524">
    <property type="term" value="F:ATP binding"/>
    <property type="evidence" value="ECO:0007669"/>
    <property type="project" value="UniProtKB-KW"/>
</dbReference>
<evidence type="ECO:0000313" key="12">
    <source>
        <dbReference type="EMBL" id="MBM9478478.1"/>
    </source>
</evidence>
<dbReference type="InterPro" id="IPR050058">
    <property type="entry name" value="Ala-tRNA_ligase"/>
</dbReference>
<dbReference type="PROSITE" id="PS50860">
    <property type="entry name" value="AA_TRNA_LIGASE_II_ALA"/>
    <property type="match status" value="1"/>
</dbReference>
<protein>
    <recommendedName>
        <fullName evidence="2">alanine--tRNA ligase</fullName>
        <ecNumber evidence="2">6.1.1.7</ecNumber>
    </recommendedName>
</protein>
<dbReference type="Pfam" id="PF01411">
    <property type="entry name" value="tRNA-synt_2c"/>
    <property type="match status" value="1"/>
</dbReference>
<dbReference type="GO" id="GO:0000049">
    <property type="term" value="F:tRNA binding"/>
    <property type="evidence" value="ECO:0007669"/>
    <property type="project" value="UniProtKB-KW"/>
</dbReference>
<dbReference type="PANTHER" id="PTHR11777">
    <property type="entry name" value="ALANYL-TRNA SYNTHETASE"/>
    <property type="match status" value="1"/>
</dbReference>
<dbReference type="SUPFAM" id="SSF101353">
    <property type="entry name" value="Putative anticodon-binding domain of alanyl-tRNA synthetase (AlaRS)"/>
    <property type="match status" value="1"/>
</dbReference>
<keyword evidence="5" id="KW-0547">Nucleotide-binding</keyword>
<dbReference type="InterPro" id="IPR002318">
    <property type="entry name" value="Ala-tRNA-lgiase_IIc"/>
</dbReference>
<dbReference type="PRINTS" id="PR00980">
    <property type="entry name" value="TRNASYNTHALA"/>
</dbReference>
<proteinExistence type="inferred from homology"/>
<dbReference type="GO" id="GO:0006419">
    <property type="term" value="P:alanyl-tRNA aminoacylation"/>
    <property type="evidence" value="ECO:0007669"/>
    <property type="project" value="InterPro"/>
</dbReference>
<evidence type="ECO:0000256" key="8">
    <source>
        <dbReference type="ARBA" id="ARBA00022917"/>
    </source>
</evidence>
<evidence type="ECO:0000256" key="4">
    <source>
        <dbReference type="ARBA" id="ARBA00022598"/>
    </source>
</evidence>
<organism evidence="12 13">
    <name type="scientific">Nakamurella flavida</name>
    <dbReference type="NCBI Taxonomy" id="363630"/>
    <lineage>
        <taxon>Bacteria</taxon>
        <taxon>Bacillati</taxon>
        <taxon>Actinomycetota</taxon>
        <taxon>Actinomycetes</taxon>
        <taxon>Nakamurellales</taxon>
        <taxon>Nakamurellaceae</taxon>
        <taxon>Nakamurella</taxon>
    </lineage>
</organism>
<dbReference type="EC" id="6.1.1.7" evidence="2"/>
<evidence type="ECO:0000256" key="10">
    <source>
        <dbReference type="SAM" id="MobiDB-lite"/>
    </source>
</evidence>